<dbReference type="GO" id="GO:0016491">
    <property type="term" value="F:oxidoreductase activity"/>
    <property type="evidence" value="ECO:0007669"/>
    <property type="project" value="UniProtKB-KW"/>
</dbReference>
<dbReference type="PANTHER" id="PTHR14239:SF10">
    <property type="entry name" value="REDUCTASE"/>
    <property type="match status" value="1"/>
</dbReference>
<dbReference type="Pfam" id="PF03807">
    <property type="entry name" value="F420_oxidored"/>
    <property type="match status" value="1"/>
</dbReference>
<reference evidence="3 4" key="1">
    <citation type="submission" date="2019-09" db="EMBL/GenBank/DDBJ databases">
        <title>Goodfellowia gen. nov., a new genus of the Pseudonocardineae related to Actinoalloteichus, containing Goodfellowia coeruleoviolacea gen. nov., comb. nov. gen. nov., comb. nov.</title>
        <authorList>
            <person name="Labeda D."/>
        </authorList>
    </citation>
    <scope>NUCLEOTIDE SEQUENCE [LARGE SCALE GENOMIC DNA]</scope>
    <source>
        <strain evidence="3 4">AN110305</strain>
    </source>
</reference>
<evidence type="ECO:0000313" key="4">
    <source>
        <dbReference type="Proteomes" id="UP000323454"/>
    </source>
</evidence>
<feature type="domain" description="Pyrroline-5-carboxylate reductase catalytic N-terminal" evidence="2">
    <location>
        <begin position="2"/>
        <end position="95"/>
    </location>
</feature>
<dbReference type="InterPro" id="IPR051267">
    <property type="entry name" value="STEAP_metalloreductase"/>
</dbReference>
<sequence length="216" mass="21542">MRIGIIGTGGMAEALGTGWAQAGHEVLISGRSRQNADALAERIGRGAASGGLPDAAGFGDATLVAVRAEGVLDTLRAAGAAEGTLTGRALVDCTNAIAHPGMTLAPEGMALRIAEVATGAHVVKAFNLAASEVWAMSPPAFDGRPLGVPLCGDDPAALDVVRTLVRDLGCAPMDGGGLARAAYLEGMAAFVIGLLFSGQDPRAALPPFDLAFGAAA</sequence>
<comment type="caution">
    <text evidence="3">The sequence shown here is derived from an EMBL/GenBank/DDBJ whole genome shotgun (WGS) entry which is preliminary data.</text>
</comment>
<name>A0A5B2WPC6_9PSEU</name>
<evidence type="ECO:0000256" key="1">
    <source>
        <dbReference type="ARBA" id="ARBA00023002"/>
    </source>
</evidence>
<proteinExistence type="predicted"/>
<keyword evidence="1" id="KW-0560">Oxidoreductase</keyword>
<dbReference type="AlphaFoldDB" id="A0A5B2WPC6"/>
<keyword evidence="4" id="KW-1185">Reference proteome</keyword>
<evidence type="ECO:0000259" key="2">
    <source>
        <dbReference type="Pfam" id="PF03807"/>
    </source>
</evidence>
<dbReference type="SUPFAM" id="SSF51735">
    <property type="entry name" value="NAD(P)-binding Rossmann-fold domains"/>
    <property type="match status" value="1"/>
</dbReference>
<organism evidence="3 4">
    <name type="scientific">Solihabitans fulvus</name>
    <dbReference type="NCBI Taxonomy" id="1892852"/>
    <lineage>
        <taxon>Bacteria</taxon>
        <taxon>Bacillati</taxon>
        <taxon>Actinomycetota</taxon>
        <taxon>Actinomycetes</taxon>
        <taxon>Pseudonocardiales</taxon>
        <taxon>Pseudonocardiaceae</taxon>
        <taxon>Solihabitans</taxon>
    </lineage>
</organism>
<protein>
    <submittedName>
        <fullName evidence="3">NADP oxidoreductase</fullName>
    </submittedName>
</protein>
<reference evidence="3 4" key="2">
    <citation type="submission" date="2019-09" db="EMBL/GenBank/DDBJ databases">
        <authorList>
            <person name="Jin C."/>
        </authorList>
    </citation>
    <scope>NUCLEOTIDE SEQUENCE [LARGE SCALE GENOMIC DNA]</scope>
    <source>
        <strain evidence="3 4">AN110305</strain>
    </source>
</reference>
<dbReference type="InterPro" id="IPR036291">
    <property type="entry name" value="NAD(P)-bd_dom_sf"/>
</dbReference>
<gene>
    <name evidence="3" type="ORF">F0L68_31490</name>
</gene>
<dbReference type="PANTHER" id="PTHR14239">
    <property type="entry name" value="DUDULIN-RELATED"/>
    <property type="match status" value="1"/>
</dbReference>
<dbReference type="OrthoDB" id="5738121at2"/>
<dbReference type="Proteomes" id="UP000323454">
    <property type="component" value="Unassembled WGS sequence"/>
</dbReference>
<dbReference type="EMBL" id="VUOB01000064">
    <property type="protein sequence ID" value="KAA2253813.1"/>
    <property type="molecule type" value="Genomic_DNA"/>
</dbReference>
<dbReference type="Gene3D" id="3.40.50.720">
    <property type="entry name" value="NAD(P)-binding Rossmann-like Domain"/>
    <property type="match status" value="1"/>
</dbReference>
<dbReference type="InterPro" id="IPR028939">
    <property type="entry name" value="P5C_Rdtase_cat_N"/>
</dbReference>
<accession>A0A5B2WPC6</accession>
<dbReference type="RefSeq" id="WP_149853507.1">
    <property type="nucleotide sequence ID" value="NZ_VUOB01000064.1"/>
</dbReference>
<evidence type="ECO:0000313" key="3">
    <source>
        <dbReference type="EMBL" id="KAA2253813.1"/>
    </source>
</evidence>